<dbReference type="STRING" id="177437.HRM2_15760"/>
<organism evidence="1 2">
    <name type="scientific">Desulforapulum autotrophicum (strain ATCC 43914 / DSM 3382 / VKM B-1955 / HRM2)</name>
    <name type="common">Desulfobacterium autotrophicum</name>
    <dbReference type="NCBI Taxonomy" id="177437"/>
    <lineage>
        <taxon>Bacteria</taxon>
        <taxon>Pseudomonadati</taxon>
        <taxon>Thermodesulfobacteriota</taxon>
        <taxon>Desulfobacteria</taxon>
        <taxon>Desulfobacterales</taxon>
        <taxon>Desulfobacteraceae</taxon>
        <taxon>Desulforapulum</taxon>
    </lineage>
</organism>
<accession>C0QAA0</accession>
<dbReference type="Proteomes" id="UP000000442">
    <property type="component" value="Chromosome"/>
</dbReference>
<dbReference type="HOGENOM" id="CLU_076872_0_0_7"/>
<dbReference type="Gene3D" id="3.40.190.10">
    <property type="entry name" value="Periplasmic binding protein-like II"/>
    <property type="match status" value="2"/>
</dbReference>
<evidence type="ECO:0000313" key="2">
    <source>
        <dbReference type="Proteomes" id="UP000000442"/>
    </source>
</evidence>
<dbReference type="SUPFAM" id="SSF53850">
    <property type="entry name" value="Periplasmic binding protein-like II"/>
    <property type="match status" value="1"/>
</dbReference>
<dbReference type="eggNOG" id="COG3221">
    <property type="taxonomic scope" value="Bacteria"/>
</dbReference>
<protein>
    <submittedName>
        <fullName evidence="1">ABC-type phosphate/phosphonate transport system, putative periplasmic component</fullName>
    </submittedName>
</protein>
<dbReference type="RefSeq" id="WP_015903472.1">
    <property type="nucleotide sequence ID" value="NC_012108.1"/>
</dbReference>
<name>C0QAA0_DESAH</name>
<dbReference type="OrthoDB" id="9815602at2"/>
<keyword evidence="2" id="KW-1185">Reference proteome</keyword>
<gene>
    <name evidence="1" type="ordered locus">HRM2_15760</name>
</gene>
<sequence length="339" mass="37530">MQRQNHEPATRRLLNIPGVAYGLAKVQPAAFPGIRDFRYQIAVGLILLLILGTFQGSTRAAETREFTYCMGFSSTMFADVNENDARAAVKIWGGQIAMEHNIPTDPVPVIFKGMDALLESLLEKQVDTVGITTIEYDQLKRKVKFHPLFVAVNAGGISERYVLLTHQKGPVRTLADLDGCSLTIHTNPRTCLAPLWLDMLLTQQGHPVTKDFTGRINRESKLAKVVLPVFFGRVDACVLTHGGFDTMAELNPQLARQLVILAESPEMVPTIFAFRANYNPVFKEKLIKGLKDLKKSPAGQQVLTIFQSDELVIEPASSLDTALELIATHKQLARKGQQP</sequence>
<dbReference type="EMBL" id="CP001087">
    <property type="protein sequence ID" value="ACN14685.1"/>
    <property type="molecule type" value="Genomic_DNA"/>
</dbReference>
<proteinExistence type="predicted"/>
<evidence type="ECO:0000313" key="1">
    <source>
        <dbReference type="EMBL" id="ACN14685.1"/>
    </source>
</evidence>
<dbReference type="Pfam" id="PF12974">
    <property type="entry name" value="Phosphonate-bd"/>
    <property type="match status" value="1"/>
</dbReference>
<dbReference type="AlphaFoldDB" id="C0QAA0"/>
<reference evidence="1 2" key="1">
    <citation type="journal article" date="2009" name="Environ. Microbiol.">
        <title>Genome sequence of Desulfobacterium autotrophicum HRM2, a marine sulfate reducer oxidizing organic carbon completely to carbon dioxide.</title>
        <authorList>
            <person name="Strittmatter A.W."/>
            <person name="Liesegang H."/>
            <person name="Rabus R."/>
            <person name="Decker I."/>
            <person name="Amann J."/>
            <person name="Andres S."/>
            <person name="Henne A."/>
            <person name="Fricke W.F."/>
            <person name="Martinez-Arias R."/>
            <person name="Bartels D."/>
            <person name="Goesmann A."/>
            <person name="Krause L."/>
            <person name="Puehler A."/>
            <person name="Klenk H.P."/>
            <person name="Richter M."/>
            <person name="Schuler M."/>
            <person name="Gloeckner F.O."/>
            <person name="Meyerdierks A."/>
            <person name="Gottschalk G."/>
            <person name="Amann R."/>
        </authorList>
    </citation>
    <scope>NUCLEOTIDE SEQUENCE [LARGE SCALE GENOMIC DNA]</scope>
    <source>
        <strain evidence="2">ATCC 43914 / DSM 3382 / HRM2</strain>
    </source>
</reference>
<dbReference type="KEGG" id="dat:HRM2_15760"/>